<dbReference type="AlphaFoldDB" id="A0A915D317"/>
<dbReference type="InterPro" id="IPR013083">
    <property type="entry name" value="Znf_RING/FYVE/PHD"/>
</dbReference>
<protein>
    <submittedName>
        <fullName evidence="3">PHD-type domain-containing protein</fullName>
    </submittedName>
</protein>
<proteinExistence type="predicted"/>
<feature type="compositionally biased region" description="Low complexity" evidence="1">
    <location>
        <begin position="1"/>
        <end position="17"/>
    </location>
</feature>
<reference evidence="3" key="1">
    <citation type="submission" date="2022-11" db="UniProtKB">
        <authorList>
            <consortium name="WormBaseParasite"/>
        </authorList>
    </citation>
    <scope>IDENTIFICATION</scope>
</reference>
<dbReference type="WBParaSite" id="jg14894">
    <property type="protein sequence ID" value="jg14894"/>
    <property type="gene ID" value="jg14894"/>
</dbReference>
<dbReference type="Gene3D" id="3.30.40.10">
    <property type="entry name" value="Zinc/RING finger domain, C3HC4 (zinc finger)"/>
    <property type="match status" value="1"/>
</dbReference>
<evidence type="ECO:0000313" key="3">
    <source>
        <dbReference type="WBParaSite" id="jg14894"/>
    </source>
</evidence>
<feature type="compositionally biased region" description="Basic residues" evidence="1">
    <location>
        <begin position="18"/>
        <end position="31"/>
    </location>
</feature>
<dbReference type="Proteomes" id="UP000887574">
    <property type="component" value="Unplaced"/>
</dbReference>
<evidence type="ECO:0000313" key="2">
    <source>
        <dbReference type="Proteomes" id="UP000887574"/>
    </source>
</evidence>
<feature type="region of interest" description="Disordered" evidence="1">
    <location>
        <begin position="1"/>
        <end position="40"/>
    </location>
</feature>
<sequence>MPKKSLASSLKVSLTKKSSLRKKSRKKKTAKRKDSDGHDDLVRRLNARYGKGRKEDDEVLTATVNPTTHPSSYNRLMSRVVETQLNRLTQPEQPHDLIQTIWLCALCQNRSCFDALGICTVRTMKGSLKAASTSITKQKTQNVQSKAIASKRRKSEAVKEETANLFHQNNGHIDLWMHGNCSYWAPELFLIGGRFPGLLKFLNKYWSQKCLVCSKVGASIEPKDGGFLHYPCALEKGYRLNALTLTCLSPKD</sequence>
<accession>A0A915D317</accession>
<organism evidence="2 3">
    <name type="scientific">Ditylenchus dipsaci</name>
    <dbReference type="NCBI Taxonomy" id="166011"/>
    <lineage>
        <taxon>Eukaryota</taxon>
        <taxon>Metazoa</taxon>
        <taxon>Ecdysozoa</taxon>
        <taxon>Nematoda</taxon>
        <taxon>Chromadorea</taxon>
        <taxon>Rhabditida</taxon>
        <taxon>Tylenchina</taxon>
        <taxon>Tylenchomorpha</taxon>
        <taxon>Sphaerularioidea</taxon>
        <taxon>Anguinidae</taxon>
        <taxon>Anguininae</taxon>
        <taxon>Ditylenchus</taxon>
    </lineage>
</organism>
<name>A0A915D317_9BILA</name>
<keyword evidence="2" id="KW-1185">Reference proteome</keyword>
<evidence type="ECO:0000256" key="1">
    <source>
        <dbReference type="SAM" id="MobiDB-lite"/>
    </source>
</evidence>